<dbReference type="EMBL" id="JBAHYK010000132">
    <property type="protein sequence ID" value="KAL0577874.1"/>
    <property type="molecule type" value="Genomic_DNA"/>
</dbReference>
<feature type="region of interest" description="Disordered" evidence="1">
    <location>
        <begin position="56"/>
        <end position="84"/>
    </location>
</feature>
<name>A0ABR3FR36_9AGAR</name>
<comment type="caution">
    <text evidence="3">The sequence shown here is derived from an EMBL/GenBank/DDBJ whole genome shotgun (WGS) entry which is preliminary data.</text>
</comment>
<protein>
    <recommendedName>
        <fullName evidence="5">Transmembrane protein</fullName>
    </recommendedName>
</protein>
<feature type="compositionally biased region" description="Polar residues" evidence="1">
    <location>
        <begin position="74"/>
        <end position="84"/>
    </location>
</feature>
<organism evidence="3 4">
    <name type="scientific">Marasmius crinis-equi</name>
    <dbReference type="NCBI Taxonomy" id="585013"/>
    <lineage>
        <taxon>Eukaryota</taxon>
        <taxon>Fungi</taxon>
        <taxon>Dikarya</taxon>
        <taxon>Basidiomycota</taxon>
        <taxon>Agaricomycotina</taxon>
        <taxon>Agaricomycetes</taxon>
        <taxon>Agaricomycetidae</taxon>
        <taxon>Agaricales</taxon>
        <taxon>Marasmiineae</taxon>
        <taxon>Marasmiaceae</taxon>
        <taxon>Marasmius</taxon>
    </lineage>
</organism>
<gene>
    <name evidence="3" type="ORF">V5O48_004110</name>
</gene>
<evidence type="ECO:0008006" key="5">
    <source>
        <dbReference type="Google" id="ProtNLM"/>
    </source>
</evidence>
<feature type="transmembrane region" description="Helical" evidence="2">
    <location>
        <begin position="87"/>
        <end position="110"/>
    </location>
</feature>
<accession>A0ABR3FR36</accession>
<dbReference type="Proteomes" id="UP001465976">
    <property type="component" value="Unassembled WGS sequence"/>
</dbReference>
<evidence type="ECO:0000313" key="3">
    <source>
        <dbReference type="EMBL" id="KAL0577874.1"/>
    </source>
</evidence>
<evidence type="ECO:0000256" key="2">
    <source>
        <dbReference type="SAM" id="Phobius"/>
    </source>
</evidence>
<proteinExistence type="predicted"/>
<keyword evidence="4" id="KW-1185">Reference proteome</keyword>
<feature type="compositionally biased region" description="Low complexity" evidence="1">
    <location>
        <begin position="64"/>
        <end position="73"/>
    </location>
</feature>
<evidence type="ECO:0000313" key="4">
    <source>
        <dbReference type="Proteomes" id="UP001465976"/>
    </source>
</evidence>
<evidence type="ECO:0000256" key="1">
    <source>
        <dbReference type="SAM" id="MobiDB-lite"/>
    </source>
</evidence>
<reference evidence="3 4" key="1">
    <citation type="submission" date="2024-02" db="EMBL/GenBank/DDBJ databases">
        <title>A draft genome for the cacao thread blight pathogen Marasmius crinis-equi.</title>
        <authorList>
            <person name="Cohen S.P."/>
            <person name="Baruah I.K."/>
            <person name="Amoako-Attah I."/>
            <person name="Bukari Y."/>
            <person name="Meinhardt L.W."/>
            <person name="Bailey B.A."/>
        </authorList>
    </citation>
    <scope>NUCLEOTIDE SEQUENCE [LARGE SCALE GENOMIC DNA]</scope>
    <source>
        <strain evidence="3 4">GH-76</strain>
    </source>
</reference>
<sequence length="185" mass="19370">MVVVHAELQFNLLGTTIPGGTKIPAYAFTDVSVNDTFLLGTARGAVLLPETAGTTTSTAQIDLPSSPSSSTSTGAADSNQKPSNTGMIVGGVIGGLVALCTVAILTVTYFRRRNAGVAPSALFDMDPPTRVVGADGAGRGSYTSLRLHDVHEERTPPPQPSSYTYPMGYTPAVPLYPNRPRGYER</sequence>
<keyword evidence="2" id="KW-0812">Transmembrane</keyword>
<keyword evidence="2" id="KW-0472">Membrane</keyword>
<keyword evidence="2" id="KW-1133">Transmembrane helix</keyword>